<evidence type="ECO:0000313" key="3">
    <source>
        <dbReference type="EMBL" id="SEH06533.1"/>
    </source>
</evidence>
<keyword evidence="4" id="KW-1185">Reference proteome</keyword>
<dbReference type="RefSeq" id="WP_286019371.1">
    <property type="nucleotide sequence ID" value="NZ_FMSV02000498.1"/>
</dbReference>
<reference evidence="3 4" key="1">
    <citation type="submission" date="2016-10" db="EMBL/GenBank/DDBJ databases">
        <authorList>
            <person name="de Groot N.N."/>
        </authorList>
    </citation>
    <scope>NUCLEOTIDE SEQUENCE [LARGE SCALE GENOMIC DNA]</scope>
    <source>
        <strain evidence="3">MBHS1</strain>
    </source>
</reference>
<dbReference type="Proteomes" id="UP000236724">
    <property type="component" value="Unassembled WGS sequence"/>
</dbReference>
<dbReference type="Pfam" id="PF16998">
    <property type="entry name" value="17kDa_Anti_2"/>
    <property type="match status" value="1"/>
</dbReference>
<dbReference type="AlphaFoldDB" id="A0A1H6FA90"/>
<evidence type="ECO:0000259" key="2">
    <source>
        <dbReference type="Pfam" id="PF16998"/>
    </source>
</evidence>
<proteinExistence type="predicted"/>
<dbReference type="PIRSF" id="PIRSF002721">
    <property type="entry name" value="Surface_antigen_Rickettsia"/>
    <property type="match status" value="1"/>
</dbReference>
<keyword evidence="1" id="KW-1133">Transmembrane helix</keyword>
<organism evidence="3 4">
    <name type="scientific">Candidatus Venteria ishoeyi</name>
    <dbReference type="NCBI Taxonomy" id="1899563"/>
    <lineage>
        <taxon>Bacteria</taxon>
        <taxon>Pseudomonadati</taxon>
        <taxon>Pseudomonadota</taxon>
        <taxon>Gammaproteobacteria</taxon>
        <taxon>Thiotrichales</taxon>
        <taxon>Thiotrichaceae</taxon>
        <taxon>Venteria</taxon>
    </lineage>
</organism>
<protein>
    <recommendedName>
        <fullName evidence="2">Surface antigen domain-containing protein</fullName>
    </recommendedName>
</protein>
<dbReference type="InterPro" id="IPR016364">
    <property type="entry name" value="Surface_antigen_Rickettsia"/>
</dbReference>
<dbReference type="PROSITE" id="PS51257">
    <property type="entry name" value="PROKAR_LIPOPROTEIN"/>
    <property type="match status" value="1"/>
</dbReference>
<dbReference type="EMBL" id="FMSV02000498">
    <property type="protein sequence ID" value="SEH06533.1"/>
    <property type="molecule type" value="Genomic_DNA"/>
</dbReference>
<feature type="domain" description="Surface antigen" evidence="2">
    <location>
        <begin position="86"/>
        <end position="152"/>
    </location>
</feature>
<keyword evidence="1" id="KW-0472">Membrane</keyword>
<evidence type="ECO:0000313" key="4">
    <source>
        <dbReference type="Proteomes" id="UP000236724"/>
    </source>
</evidence>
<dbReference type="InterPro" id="IPR032635">
    <property type="entry name" value="Anti_2"/>
</dbReference>
<accession>A0A1H6FA90</accession>
<name>A0A1H6FA90_9GAMM</name>
<evidence type="ECO:0000256" key="1">
    <source>
        <dbReference type="SAM" id="Phobius"/>
    </source>
</evidence>
<gene>
    <name evidence="3" type="ORF">MBHS_02396</name>
</gene>
<keyword evidence="1" id="KW-0812">Transmembrane</keyword>
<feature type="transmembrane region" description="Helical" evidence="1">
    <location>
        <begin position="52"/>
        <end position="72"/>
    </location>
</feature>
<sequence>MMNKLIALSALLVLLLTACGGYGDKRMIGAGLGGAAGGAACAGVGRGSGNTAAIIACSMLGALIGGAIGQTMDDMDRMKMQQAVMHTPTHQTDSWYNPNTKTQYAVTPIADPVYRQSGAVCREYSTTATIDGRKETIYGNACKQADGTWQVQ</sequence>